<keyword evidence="2" id="KW-0067">ATP-binding</keyword>
<dbReference type="PANTHER" id="PTHR13504">
    <property type="entry name" value="FIDO DOMAIN-CONTAINING PROTEIN DDB_G0283145"/>
    <property type="match status" value="1"/>
</dbReference>
<name>A0A0H4PRC3_9BACT</name>
<evidence type="ECO:0000256" key="2">
    <source>
        <dbReference type="PIRSR" id="PIRSR640198-2"/>
    </source>
</evidence>
<dbReference type="RefSeq" id="WP_048641236.1">
    <property type="nucleotide sequence ID" value="NZ_CP012040.1"/>
</dbReference>
<dbReference type="InterPro" id="IPR040198">
    <property type="entry name" value="Fido_containing"/>
</dbReference>
<dbReference type="PANTHER" id="PTHR13504:SF38">
    <property type="entry name" value="FIDO DOMAIN-CONTAINING PROTEIN"/>
    <property type="match status" value="1"/>
</dbReference>
<evidence type="ECO:0000313" key="5">
    <source>
        <dbReference type="Proteomes" id="UP000036520"/>
    </source>
</evidence>
<feature type="active site" evidence="1">
    <location>
        <position position="339"/>
    </location>
</feature>
<dbReference type="AlphaFoldDB" id="A0A0H4PRC3"/>
<dbReference type="PROSITE" id="PS51459">
    <property type="entry name" value="FIDO"/>
    <property type="match status" value="1"/>
</dbReference>
<sequence length="515" mass="59435">MSNYFSQQVTAFHGKPTPEPGFLAGYALLATIIEENGVNVPLPDRLAIVTEKHQRYNTEQWQVFTIRHKPDNDLTSHLAFAIKYEGIDLYILKKFFEHTGKELVLHMIKKEPTSQYSRRVWFLYEWLMDEVLDIPDLKTGTYVEIVNPKLQFTSSSINSTRHRIKNNLPGTPAFCPMINKTDKIESFIAKDLSGTIEKGLDGRDKDLIKRTAAFLLLKDSKASFAIEGEYPPNLRARNWGKAIGQSGKKELTIEELERLQDVVIGTKKLKNMGLRTQEGFIGEHDRDTFSPLPDHISAKSKDLPSLMKGLLDTNKLLQESSYDPVLAAATIAFGFVFIHPFSDGNGRIHRYLIHHILTRMGYTKRGMIFPVSAAILNRIDEYQSILASYSSQRIELVEWEPTADHNVRILNDTIDLYRYFDLTKQVEFLYECVEETIEKIIPEELDYFEKYDRMTKYINNYLSLPDTKVDLLIKLLNQNKGRLSKNKRQNEFDDITDEELSAIEESFQSIFEKKQ</sequence>
<accession>A0A0H4PRC3</accession>
<dbReference type="InterPro" id="IPR003812">
    <property type="entry name" value="Fido"/>
</dbReference>
<dbReference type="InterPro" id="IPR036597">
    <property type="entry name" value="Fido-like_dom_sf"/>
</dbReference>
<keyword evidence="5" id="KW-1185">Reference proteome</keyword>
<dbReference type="Proteomes" id="UP000036520">
    <property type="component" value="Chromosome"/>
</dbReference>
<organism evidence="4 5">
    <name type="scientific">Cyclobacterium amurskyense</name>
    <dbReference type="NCBI Taxonomy" id="320787"/>
    <lineage>
        <taxon>Bacteria</taxon>
        <taxon>Pseudomonadati</taxon>
        <taxon>Bacteroidota</taxon>
        <taxon>Cytophagia</taxon>
        <taxon>Cytophagales</taxon>
        <taxon>Cyclobacteriaceae</taxon>
        <taxon>Cyclobacterium</taxon>
    </lineage>
</organism>
<dbReference type="Gene3D" id="1.10.3290.10">
    <property type="entry name" value="Fido-like domain"/>
    <property type="match status" value="1"/>
</dbReference>
<evidence type="ECO:0000313" key="4">
    <source>
        <dbReference type="EMBL" id="AKP50827.1"/>
    </source>
</evidence>
<dbReference type="OrthoDB" id="9814400at2"/>
<evidence type="ECO:0000259" key="3">
    <source>
        <dbReference type="PROSITE" id="PS51459"/>
    </source>
</evidence>
<dbReference type="GO" id="GO:0005524">
    <property type="term" value="F:ATP binding"/>
    <property type="evidence" value="ECO:0007669"/>
    <property type="project" value="UniProtKB-KW"/>
</dbReference>
<protein>
    <submittedName>
        <fullName evidence="4">Filamentation induced by cAMP protein Fic</fullName>
    </submittedName>
</protein>
<gene>
    <name evidence="4" type="ORF">CA2015_1383</name>
</gene>
<dbReference type="EMBL" id="CP012040">
    <property type="protein sequence ID" value="AKP50827.1"/>
    <property type="molecule type" value="Genomic_DNA"/>
</dbReference>
<dbReference type="SUPFAM" id="SSF140931">
    <property type="entry name" value="Fic-like"/>
    <property type="match status" value="1"/>
</dbReference>
<dbReference type="KEGG" id="camu:CA2015_1383"/>
<evidence type="ECO:0000256" key="1">
    <source>
        <dbReference type="PIRSR" id="PIRSR640198-1"/>
    </source>
</evidence>
<keyword evidence="2" id="KW-0547">Nucleotide-binding</keyword>
<proteinExistence type="predicted"/>
<dbReference type="PATRIC" id="fig|320787.5.peg.1521"/>
<dbReference type="STRING" id="320787.CA2015_1383"/>
<reference evidence="4 5" key="1">
    <citation type="submission" date="2015-07" db="EMBL/GenBank/DDBJ databases">
        <authorList>
            <person name="Kim K.M."/>
        </authorList>
    </citation>
    <scope>NUCLEOTIDE SEQUENCE [LARGE SCALE GENOMIC DNA]</scope>
    <source>
        <strain evidence="4 5">KCTC 12363</strain>
    </source>
</reference>
<feature type="binding site" evidence="2">
    <location>
        <begin position="343"/>
        <end position="350"/>
    </location>
    <ligand>
        <name>ATP</name>
        <dbReference type="ChEBI" id="CHEBI:30616"/>
    </ligand>
</feature>
<dbReference type="Pfam" id="PF02661">
    <property type="entry name" value="Fic"/>
    <property type="match status" value="1"/>
</dbReference>
<feature type="domain" description="Fido" evidence="3">
    <location>
        <begin position="251"/>
        <end position="402"/>
    </location>
</feature>